<dbReference type="PROSITE" id="PS51257">
    <property type="entry name" value="PROKAR_LIPOPROTEIN"/>
    <property type="match status" value="1"/>
</dbReference>
<evidence type="ECO:0000313" key="12">
    <source>
        <dbReference type="EMBL" id="CAH0540055.1"/>
    </source>
</evidence>
<keyword evidence="8 11" id="KW-0975">Bacterial flagellum</keyword>
<organism evidence="12 13">
    <name type="scientific">Vibrio marisflavi CECT 7928</name>
    <dbReference type="NCBI Taxonomy" id="634439"/>
    <lineage>
        <taxon>Bacteria</taxon>
        <taxon>Pseudomonadati</taxon>
        <taxon>Pseudomonadota</taxon>
        <taxon>Gammaproteobacteria</taxon>
        <taxon>Vibrionales</taxon>
        <taxon>Vibrionaceae</taxon>
        <taxon>Vibrio</taxon>
    </lineage>
</organism>
<keyword evidence="9 11" id="KW-0998">Cell outer membrane</keyword>
<evidence type="ECO:0000256" key="5">
    <source>
        <dbReference type="ARBA" id="ARBA00022729"/>
    </source>
</evidence>
<proteinExistence type="inferred from homology"/>
<evidence type="ECO:0000313" key="13">
    <source>
        <dbReference type="Proteomes" id="UP000838748"/>
    </source>
</evidence>
<comment type="subunit">
    <text evidence="4 11">The basal body constitutes a major portion of the flagellar organelle and consists of four rings (L,P,S, and M) mounted on a central rod.</text>
</comment>
<dbReference type="PANTHER" id="PTHR34933:SF1">
    <property type="entry name" value="FLAGELLAR L-RING PROTEIN"/>
    <property type="match status" value="1"/>
</dbReference>
<comment type="subcellular location">
    <subcellularLocation>
        <location evidence="11">Cell outer membrane</location>
        <topology evidence="11">Lipid-anchor</topology>
    </subcellularLocation>
    <subcellularLocation>
        <location evidence="11">Bacterial flagellum basal body</location>
    </subcellularLocation>
    <subcellularLocation>
        <location evidence="2">Membrane</location>
        <topology evidence="2">Lipid-anchor</topology>
    </subcellularLocation>
</comment>
<evidence type="ECO:0000256" key="10">
    <source>
        <dbReference type="ARBA" id="ARBA00023288"/>
    </source>
</evidence>
<keyword evidence="12" id="KW-0969">Cilium</keyword>
<name>A0ABM9A5F6_9VIBR</name>
<keyword evidence="13" id="KW-1185">Reference proteome</keyword>
<dbReference type="EMBL" id="CAKLDM010000002">
    <property type="protein sequence ID" value="CAH0540055.1"/>
    <property type="molecule type" value="Genomic_DNA"/>
</dbReference>
<dbReference type="HAMAP" id="MF_00415">
    <property type="entry name" value="FlgH"/>
    <property type="match status" value="1"/>
</dbReference>
<evidence type="ECO:0000256" key="4">
    <source>
        <dbReference type="ARBA" id="ARBA00011439"/>
    </source>
</evidence>
<comment type="caution">
    <text evidence="12">The sequence shown here is derived from an EMBL/GenBank/DDBJ whole genome shotgun (WGS) entry which is preliminary data.</text>
</comment>
<evidence type="ECO:0000256" key="11">
    <source>
        <dbReference type="HAMAP-Rule" id="MF_00415"/>
    </source>
</evidence>
<dbReference type="Pfam" id="PF02107">
    <property type="entry name" value="FlgH"/>
    <property type="match status" value="1"/>
</dbReference>
<dbReference type="RefSeq" id="WP_237362084.1">
    <property type="nucleotide sequence ID" value="NZ_CAKLDM010000002.1"/>
</dbReference>
<keyword evidence="12" id="KW-0282">Flagellum</keyword>
<evidence type="ECO:0000256" key="7">
    <source>
        <dbReference type="ARBA" id="ARBA00023139"/>
    </source>
</evidence>
<accession>A0ABM9A5F6</accession>
<evidence type="ECO:0000256" key="9">
    <source>
        <dbReference type="ARBA" id="ARBA00023237"/>
    </source>
</evidence>
<keyword evidence="5 11" id="KW-0732">Signal</keyword>
<evidence type="ECO:0000256" key="6">
    <source>
        <dbReference type="ARBA" id="ARBA00023136"/>
    </source>
</evidence>
<reference evidence="12" key="1">
    <citation type="submission" date="2021-11" db="EMBL/GenBank/DDBJ databases">
        <authorList>
            <person name="Rodrigo-Torres L."/>
            <person name="Arahal R. D."/>
            <person name="Lucena T."/>
        </authorList>
    </citation>
    <scope>NUCLEOTIDE SEQUENCE</scope>
    <source>
        <strain evidence="12">CECT 7928</strain>
    </source>
</reference>
<dbReference type="PRINTS" id="PR01008">
    <property type="entry name" value="FLGLRINGFLGH"/>
</dbReference>
<dbReference type="Proteomes" id="UP000838748">
    <property type="component" value="Unassembled WGS sequence"/>
</dbReference>
<keyword evidence="10 11" id="KW-0449">Lipoprotein</keyword>
<sequence length="222" mass="24152">MYRRFTLCSVVIALLSGCVSPLKDPTQGEDGYSAHNFPSAKVEHQNGSLFGGRSSLMLFSDHRAHKVGDIITVVLDEHTVSAHKSGTSIDKSNADNISSPVIFGNTGGGNLQTGLASNHKFDGSTNSMQQNLLQGQLTVVVQKVMPNGVLFIKGEKWIKLNQGTEYVRVTGYIRPEDINDLNEVSSQRVADANIAYSGTGALADANRQGWLSRFFSSKWFPF</sequence>
<protein>
    <recommendedName>
        <fullName evidence="11">Flagellar L-ring protein</fullName>
    </recommendedName>
    <alternativeName>
        <fullName evidence="11">Basal body L-ring protein</fullName>
    </alternativeName>
</protein>
<keyword evidence="6 11" id="KW-0472">Membrane</keyword>
<dbReference type="InterPro" id="IPR000527">
    <property type="entry name" value="Flag_Lring"/>
</dbReference>
<comment type="similarity">
    <text evidence="3 11">Belongs to the FlgH family.</text>
</comment>
<evidence type="ECO:0000256" key="8">
    <source>
        <dbReference type="ARBA" id="ARBA00023143"/>
    </source>
</evidence>
<comment type="function">
    <text evidence="1 11">Assembles around the rod to form the L-ring and probably protects the motor/basal body from shearing forces during rotation.</text>
</comment>
<evidence type="ECO:0000256" key="3">
    <source>
        <dbReference type="ARBA" id="ARBA00006929"/>
    </source>
</evidence>
<dbReference type="PANTHER" id="PTHR34933">
    <property type="entry name" value="FLAGELLAR L-RING PROTEIN"/>
    <property type="match status" value="1"/>
</dbReference>
<keyword evidence="7" id="KW-0564">Palmitate</keyword>
<evidence type="ECO:0000256" key="2">
    <source>
        <dbReference type="ARBA" id="ARBA00004635"/>
    </source>
</evidence>
<evidence type="ECO:0000256" key="1">
    <source>
        <dbReference type="ARBA" id="ARBA00002591"/>
    </source>
</evidence>
<gene>
    <name evidence="12" type="primary">flgH_1</name>
    <name evidence="11" type="synonym">flgH</name>
    <name evidence="12" type="ORF">VMF7928_02593</name>
</gene>
<keyword evidence="12" id="KW-0966">Cell projection</keyword>
<dbReference type="NCBIfam" id="NF001304">
    <property type="entry name" value="PRK00249.1-4"/>
    <property type="match status" value="1"/>
</dbReference>